<accession>A0A8D8TZD2</accession>
<evidence type="ECO:0000313" key="1">
    <source>
        <dbReference type="EMBL" id="CAG6696654.1"/>
    </source>
</evidence>
<reference evidence="1" key="1">
    <citation type="submission" date="2021-05" db="EMBL/GenBank/DDBJ databases">
        <authorList>
            <person name="Alioto T."/>
            <person name="Alioto T."/>
            <person name="Gomez Garrido J."/>
        </authorList>
    </citation>
    <scope>NUCLEOTIDE SEQUENCE</scope>
</reference>
<protein>
    <submittedName>
        <fullName evidence="1">Uncharacterized protein</fullName>
    </submittedName>
</protein>
<dbReference type="EMBL" id="HBUF01329629">
    <property type="protein sequence ID" value="CAG6696654.1"/>
    <property type="molecule type" value="Transcribed_RNA"/>
</dbReference>
<dbReference type="AlphaFoldDB" id="A0A8D8TZD2"/>
<dbReference type="EMBL" id="HBUF01329630">
    <property type="protein sequence ID" value="CAG6696673.1"/>
    <property type="molecule type" value="Transcribed_RNA"/>
</dbReference>
<dbReference type="EMBL" id="HBUF01329633">
    <property type="protein sequence ID" value="CAG6696714.1"/>
    <property type="molecule type" value="Transcribed_RNA"/>
</dbReference>
<organism evidence="1">
    <name type="scientific">Cacopsylla melanoneura</name>
    <dbReference type="NCBI Taxonomy" id="428564"/>
    <lineage>
        <taxon>Eukaryota</taxon>
        <taxon>Metazoa</taxon>
        <taxon>Ecdysozoa</taxon>
        <taxon>Arthropoda</taxon>
        <taxon>Hexapoda</taxon>
        <taxon>Insecta</taxon>
        <taxon>Pterygota</taxon>
        <taxon>Neoptera</taxon>
        <taxon>Paraneoptera</taxon>
        <taxon>Hemiptera</taxon>
        <taxon>Sternorrhyncha</taxon>
        <taxon>Psylloidea</taxon>
        <taxon>Psyllidae</taxon>
        <taxon>Psyllinae</taxon>
        <taxon>Cacopsylla</taxon>
    </lineage>
</organism>
<sequence>MIGQGLQFVADLRETVLNSIQFVQTSLQSLLVTAVVCKGGQFVPQLFLVLLIRLLQLLELLKDIQGLFKLTDALQNAVDKVFVSLVNGDDGFLQGLVFVDLGQGFGFVEQGLDDTFVRQDFL</sequence>
<proteinExistence type="predicted"/>
<dbReference type="EMBL" id="HBUF01329632">
    <property type="protein sequence ID" value="CAG6696695.1"/>
    <property type="molecule type" value="Transcribed_RNA"/>
</dbReference>
<name>A0A8D8TZD2_9HEMI</name>